<gene>
    <name evidence="1" type="ORF">EV146_113127</name>
</gene>
<proteinExistence type="predicted"/>
<organism evidence="1 2">
    <name type="scientific">Mesobacillus foraminis</name>
    <dbReference type="NCBI Taxonomy" id="279826"/>
    <lineage>
        <taxon>Bacteria</taxon>
        <taxon>Bacillati</taxon>
        <taxon>Bacillota</taxon>
        <taxon>Bacilli</taxon>
        <taxon>Bacillales</taxon>
        <taxon>Bacillaceae</taxon>
        <taxon>Mesobacillus</taxon>
    </lineage>
</organism>
<evidence type="ECO:0000313" key="2">
    <source>
        <dbReference type="Proteomes" id="UP000295689"/>
    </source>
</evidence>
<sequence>MVAKANLRTVLKQAQNGYTLKRSDTMLREEIEKFDNAFPDGVFAFPPSPEAPKVRIRALDKYCREKGITPRDLSKEEMEQFLVY</sequence>
<protein>
    <submittedName>
        <fullName evidence="1">Uncharacterized protein</fullName>
    </submittedName>
</protein>
<dbReference type="EMBL" id="SLVV01000013">
    <property type="protein sequence ID" value="TCN21203.1"/>
    <property type="molecule type" value="Genomic_DNA"/>
</dbReference>
<evidence type="ECO:0000313" key="1">
    <source>
        <dbReference type="EMBL" id="TCN21203.1"/>
    </source>
</evidence>
<dbReference type="Proteomes" id="UP000295689">
    <property type="component" value="Unassembled WGS sequence"/>
</dbReference>
<keyword evidence="2" id="KW-1185">Reference proteome</keyword>
<name>A0A4R2B4N8_9BACI</name>
<comment type="caution">
    <text evidence="1">The sequence shown here is derived from an EMBL/GenBank/DDBJ whole genome shotgun (WGS) entry which is preliminary data.</text>
</comment>
<reference evidence="1 2" key="1">
    <citation type="journal article" date="2015" name="Stand. Genomic Sci.">
        <title>Genomic Encyclopedia of Bacterial and Archaeal Type Strains, Phase III: the genomes of soil and plant-associated and newly described type strains.</title>
        <authorList>
            <person name="Whitman W.B."/>
            <person name="Woyke T."/>
            <person name="Klenk H.P."/>
            <person name="Zhou Y."/>
            <person name="Lilburn T.G."/>
            <person name="Beck B.J."/>
            <person name="De Vos P."/>
            <person name="Vandamme P."/>
            <person name="Eisen J.A."/>
            <person name="Garrity G."/>
            <person name="Hugenholtz P."/>
            <person name="Kyrpides N.C."/>
        </authorList>
    </citation>
    <scope>NUCLEOTIDE SEQUENCE [LARGE SCALE GENOMIC DNA]</scope>
    <source>
        <strain evidence="1 2">CV53</strain>
    </source>
</reference>
<dbReference type="AlphaFoldDB" id="A0A4R2B4N8"/>
<dbReference type="RefSeq" id="WP_132010906.1">
    <property type="nucleotide sequence ID" value="NZ_JABUHM010000010.1"/>
</dbReference>
<accession>A0A4R2B4N8</accession>